<name>A0ABQ7STF6_PHRPL</name>
<evidence type="ECO:0000256" key="2">
    <source>
        <dbReference type="RuleBase" id="RU102079"/>
    </source>
</evidence>
<protein>
    <recommendedName>
        <fullName evidence="2">Galectin</fullName>
    </recommendedName>
</protein>
<dbReference type="CDD" id="cd00070">
    <property type="entry name" value="GLECT"/>
    <property type="match status" value="1"/>
</dbReference>
<dbReference type="SMART" id="SM00276">
    <property type="entry name" value="GLECT"/>
    <property type="match status" value="1"/>
</dbReference>
<comment type="caution">
    <text evidence="4">The sequence shown here is derived from an EMBL/GenBank/DDBJ whole genome shotgun (WGS) entry which is preliminary data.</text>
</comment>
<evidence type="ECO:0000259" key="3">
    <source>
        <dbReference type="PROSITE" id="PS51304"/>
    </source>
</evidence>
<dbReference type="PANTHER" id="PTHR11346:SF86">
    <property type="entry name" value="GALECTIN"/>
    <property type="match status" value="1"/>
</dbReference>
<evidence type="ECO:0000313" key="4">
    <source>
        <dbReference type="EMBL" id="KAH0620711.1"/>
    </source>
</evidence>
<dbReference type="InterPro" id="IPR044156">
    <property type="entry name" value="Galectin-like"/>
</dbReference>
<evidence type="ECO:0000313" key="5">
    <source>
        <dbReference type="Proteomes" id="UP000826234"/>
    </source>
</evidence>
<organism evidence="4 5">
    <name type="scientific">Phrynosoma platyrhinos</name>
    <name type="common">Desert horned lizard</name>
    <dbReference type="NCBI Taxonomy" id="52577"/>
    <lineage>
        <taxon>Eukaryota</taxon>
        <taxon>Metazoa</taxon>
        <taxon>Chordata</taxon>
        <taxon>Craniata</taxon>
        <taxon>Vertebrata</taxon>
        <taxon>Euteleostomi</taxon>
        <taxon>Lepidosauria</taxon>
        <taxon>Squamata</taxon>
        <taxon>Bifurcata</taxon>
        <taxon>Unidentata</taxon>
        <taxon>Episquamata</taxon>
        <taxon>Toxicofera</taxon>
        <taxon>Iguania</taxon>
        <taxon>Phrynosomatidae</taxon>
        <taxon>Phrynosomatinae</taxon>
        <taxon>Phrynosoma</taxon>
    </lineage>
</organism>
<dbReference type="EMBL" id="JAIPUX010003289">
    <property type="protein sequence ID" value="KAH0620711.1"/>
    <property type="molecule type" value="Genomic_DNA"/>
</dbReference>
<keyword evidence="1 2" id="KW-0430">Lectin</keyword>
<dbReference type="PROSITE" id="PS51304">
    <property type="entry name" value="GALECTIN"/>
    <property type="match status" value="1"/>
</dbReference>
<dbReference type="InterPro" id="IPR001079">
    <property type="entry name" value="Galectin_CRD"/>
</dbReference>
<dbReference type="PANTHER" id="PTHR11346">
    <property type="entry name" value="GALECTIN"/>
    <property type="match status" value="1"/>
</dbReference>
<proteinExistence type="predicted"/>
<sequence>MTENDRYTNLGNYVGEIKGGLKPTMKITIMGVISLNPESFSLTLLCDPIDGNPNKDVGLFLAVSFTEKSIIRNSRIDGKWGEEENEIPYFPFTAGESFKMELLCEHEQIRVLLDGRQLCSFSHRVQPTQRMTALKVSGDLKLTKVA</sequence>
<dbReference type="Proteomes" id="UP000826234">
    <property type="component" value="Unassembled WGS sequence"/>
</dbReference>
<dbReference type="Pfam" id="PF00337">
    <property type="entry name" value="Gal-bind_lectin"/>
    <property type="match status" value="1"/>
</dbReference>
<reference evidence="4 5" key="1">
    <citation type="journal article" date="2022" name="Gigascience">
        <title>A chromosome-level genome assembly and annotation of the desert horned lizard, Phrynosoma platyrhinos, provides insight into chromosomal rearrangements among reptiles.</title>
        <authorList>
            <person name="Koochekian N."/>
            <person name="Ascanio A."/>
            <person name="Farleigh K."/>
            <person name="Card D.C."/>
            <person name="Schield D.R."/>
            <person name="Castoe T.A."/>
            <person name="Jezkova T."/>
        </authorList>
    </citation>
    <scope>NUCLEOTIDE SEQUENCE [LARGE SCALE GENOMIC DNA]</scope>
    <source>
        <strain evidence="4">NK-2021</strain>
    </source>
</reference>
<evidence type="ECO:0000256" key="1">
    <source>
        <dbReference type="ARBA" id="ARBA00022734"/>
    </source>
</evidence>
<keyword evidence="5" id="KW-1185">Reference proteome</keyword>
<feature type="domain" description="Galectin" evidence="3">
    <location>
        <begin position="13"/>
        <end position="146"/>
    </location>
</feature>
<dbReference type="SMART" id="SM00908">
    <property type="entry name" value="Gal-bind_lectin"/>
    <property type="match status" value="1"/>
</dbReference>
<accession>A0ABQ7STF6</accession>
<dbReference type="Gene3D" id="2.60.120.200">
    <property type="match status" value="1"/>
</dbReference>
<dbReference type="InterPro" id="IPR013320">
    <property type="entry name" value="ConA-like_dom_sf"/>
</dbReference>
<dbReference type="SUPFAM" id="SSF49899">
    <property type="entry name" value="Concanavalin A-like lectins/glucanases"/>
    <property type="match status" value="1"/>
</dbReference>
<gene>
    <name evidence="4" type="ORF">JD844_021411</name>
</gene>